<accession>A0A9W7EVS1</accession>
<feature type="transmembrane region" description="Helical" evidence="1">
    <location>
        <begin position="80"/>
        <end position="100"/>
    </location>
</feature>
<evidence type="ECO:0000313" key="3">
    <source>
        <dbReference type="Proteomes" id="UP001165160"/>
    </source>
</evidence>
<dbReference type="EMBL" id="BRXX01000141">
    <property type="protein sequence ID" value="GMH93573.1"/>
    <property type="molecule type" value="Genomic_DNA"/>
</dbReference>
<keyword evidence="1" id="KW-0472">Membrane</keyword>
<evidence type="ECO:0000256" key="1">
    <source>
        <dbReference type="SAM" id="Phobius"/>
    </source>
</evidence>
<keyword evidence="1" id="KW-1133">Transmembrane helix</keyword>
<gene>
    <name evidence="2" type="ORF">TrVE_jg6863</name>
</gene>
<sequence length="278" mass="30427">MKRRNVPNKYSAVADNNDDDEAFANTALLGGAGSAGQKKRWISMKTIRKIMIAASFSIAVLILFPSSMKMAFGSQVRDELLIALGTVIFLGVVITVALQMRKDNQLKAKQRVERDKYETILDGTYMCIQPQILGSLVVCPVKIKRRDAPFDRIISLEEEFLMLELAQGSTRQELVGADRDKEKARLLELRSQDTQRRVRELIALVVNGGVSSGQIDNREFQVKVFLGVNGGPTGLAVAVSKPHYGSRLAAFVGARLEQQVAPLAPPPTSIATASAKSE</sequence>
<evidence type="ECO:0000313" key="2">
    <source>
        <dbReference type="EMBL" id="GMH93573.1"/>
    </source>
</evidence>
<evidence type="ECO:0008006" key="4">
    <source>
        <dbReference type="Google" id="ProtNLM"/>
    </source>
</evidence>
<comment type="caution">
    <text evidence="2">The sequence shown here is derived from an EMBL/GenBank/DDBJ whole genome shotgun (WGS) entry which is preliminary data.</text>
</comment>
<dbReference type="Proteomes" id="UP001165160">
    <property type="component" value="Unassembled WGS sequence"/>
</dbReference>
<protein>
    <recommendedName>
        <fullName evidence="4">Transmembrane protein</fullName>
    </recommendedName>
</protein>
<keyword evidence="1" id="KW-0812">Transmembrane</keyword>
<dbReference type="AlphaFoldDB" id="A0A9W7EVS1"/>
<proteinExistence type="predicted"/>
<feature type="transmembrane region" description="Helical" evidence="1">
    <location>
        <begin position="50"/>
        <end position="68"/>
    </location>
</feature>
<name>A0A9W7EVS1_9STRA</name>
<reference evidence="3" key="1">
    <citation type="journal article" date="2023" name="Commun. Biol.">
        <title>Genome analysis of Parmales, the sister group of diatoms, reveals the evolutionary specialization of diatoms from phago-mixotrophs to photoautotrophs.</title>
        <authorList>
            <person name="Ban H."/>
            <person name="Sato S."/>
            <person name="Yoshikawa S."/>
            <person name="Yamada K."/>
            <person name="Nakamura Y."/>
            <person name="Ichinomiya M."/>
            <person name="Sato N."/>
            <person name="Blanc-Mathieu R."/>
            <person name="Endo H."/>
            <person name="Kuwata A."/>
            <person name="Ogata H."/>
        </authorList>
    </citation>
    <scope>NUCLEOTIDE SEQUENCE [LARGE SCALE GENOMIC DNA]</scope>
    <source>
        <strain evidence="3">NIES 3699</strain>
    </source>
</reference>
<keyword evidence="3" id="KW-1185">Reference proteome</keyword>
<organism evidence="2 3">
    <name type="scientific">Triparma verrucosa</name>
    <dbReference type="NCBI Taxonomy" id="1606542"/>
    <lineage>
        <taxon>Eukaryota</taxon>
        <taxon>Sar</taxon>
        <taxon>Stramenopiles</taxon>
        <taxon>Ochrophyta</taxon>
        <taxon>Bolidophyceae</taxon>
        <taxon>Parmales</taxon>
        <taxon>Triparmaceae</taxon>
        <taxon>Triparma</taxon>
    </lineage>
</organism>